<evidence type="ECO:0000259" key="9">
    <source>
        <dbReference type="PROSITE" id="PS51294"/>
    </source>
</evidence>
<feature type="region of interest" description="Disordered" evidence="7">
    <location>
        <begin position="110"/>
        <end position="262"/>
    </location>
</feature>
<keyword evidence="5" id="KW-0804">Transcription</keyword>
<evidence type="ECO:0000256" key="2">
    <source>
        <dbReference type="ARBA" id="ARBA00022737"/>
    </source>
</evidence>
<evidence type="ECO:0000256" key="1">
    <source>
        <dbReference type="ARBA" id="ARBA00004123"/>
    </source>
</evidence>
<dbReference type="GO" id="GO:0005634">
    <property type="term" value="C:nucleus"/>
    <property type="evidence" value="ECO:0007669"/>
    <property type="project" value="UniProtKB-SubCell"/>
</dbReference>
<dbReference type="PANTHER" id="PTHR45614">
    <property type="entry name" value="MYB PROTEIN-RELATED"/>
    <property type="match status" value="1"/>
</dbReference>
<feature type="compositionally biased region" description="Low complexity" evidence="7">
    <location>
        <begin position="205"/>
        <end position="225"/>
    </location>
</feature>
<evidence type="ECO:0000256" key="7">
    <source>
        <dbReference type="SAM" id="MobiDB-lite"/>
    </source>
</evidence>
<keyword evidence="3" id="KW-0805">Transcription regulation</keyword>
<dbReference type="EMBL" id="MN199006">
    <property type="protein sequence ID" value="QIN53282.1"/>
    <property type="molecule type" value="mRNA"/>
</dbReference>
<dbReference type="PROSITE" id="PS50090">
    <property type="entry name" value="MYB_LIKE"/>
    <property type="match status" value="2"/>
</dbReference>
<dbReference type="InterPro" id="IPR017930">
    <property type="entry name" value="Myb_dom"/>
</dbReference>
<feature type="domain" description="HTH myb-type" evidence="9">
    <location>
        <begin position="67"/>
        <end position="114"/>
    </location>
</feature>
<keyword evidence="6" id="KW-0539">Nucleus</keyword>
<evidence type="ECO:0000259" key="8">
    <source>
        <dbReference type="PROSITE" id="PS50090"/>
    </source>
</evidence>
<accession>A0A6G8MWI7</accession>
<dbReference type="SUPFAM" id="SSF46689">
    <property type="entry name" value="Homeodomain-like"/>
    <property type="match status" value="1"/>
</dbReference>
<evidence type="ECO:0000256" key="6">
    <source>
        <dbReference type="ARBA" id="ARBA00023242"/>
    </source>
</evidence>
<dbReference type="SMART" id="SM00717">
    <property type="entry name" value="SANT"/>
    <property type="match status" value="2"/>
</dbReference>
<keyword evidence="2" id="KW-0677">Repeat</keyword>
<protein>
    <submittedName>
        <fullName evidence="10">R2R3-MYB transcription factor</fullName>
    </submittedName>
</protein>
<dbReference type="CDD" id="cd00167">
    <property type="entry name" value="SANT"/>
    <property type="match status" value="2"/>
</dbReference>
<feature type="compositionally biased region" description="Basic and acidic residues" evidence="7">
    <location>
        <begin position="121"/>
        <end position="135"/>
    </location>
</feature>
<evidence type="ECO:0000313" key="10">
    <source>
        <dbReference type="EMBL" id="QIN53282.1"/>
    </source>
</evidence>
<evidence type="ECO:0000256" key="3">
    <source>
        <dbReference type="ARBA" id="ARBA00023015"/>
    </source>
</evidence>
<proteinExistence type="evidence at transcript level"/>
<feature type="domain" description="Myb-like" evidence="8">
    <location>
        <begin position="8"/>
        <end position="59"/>
    </location>
</feature>
<evidence type="ECO:0000256" key="4">
    <source>
        <dbReference type="ARBA" id="ARBA00023125"/>
    </source>
</evidence>
<feature type="compositionally biased region" description="Polar residues" evidence="7">
    <location>
        <begin position="183"/>
        <end position="192"/>
    </location>
</feature>
<feature type="domain" description="Myb-like" evidence="8">
    <location>
        <begin position="60"/>
        <end position="110"/>
    </location>
</feature>
<keyword evidence="4" id="KW-0238">DNA-binding</keyword>
<comment type="subcellular location">
    <subcellularLocation>
        <location evidence="1">Nucleus</location>
    </subcellularLocation>
</comment>
<dbReference type="InterPro" id="IPR001005">
    <property type="entry name" value="SANT/Myb"/>
</dbReference>
<dbReference type="AlphaFoldDB" id="A0A6G8MWI7"/>
<feature type="domain" description="HTH myb-type" evidence="9">
    <location>
        <begin position="8"/>
        <end position="63"/>
    </location>
</feature>
<dbReference type="InterPro" id="IPR050560">
    <property type="entry name" value="MYB_TF"/>
</dbReference>
<feature type="compositionally biased region" description="Acidic residues" evidence="7">
    <location>
        <begin position="136"/>
        <end position="147"/>
    </location>
</feature>
<dbReference type="FunFam" id="1.10.10.60:FF:000060">
    <property type="entry name" value="MYB transcription factor"/>
    <property type="match status" value="1"/>
</dbReference>
<evidence type="ECO:0000256" key="5">
    <source>
        <dbReference type="ARBA" id="ARBA00023163"/>
    </source>
</evidence>
<sequence length="365" mass="39889">MESAVDRSIDKVRGPWSPEEDANLQKLVQKYGARNWSLISKGVPGRSGKSCRLRWCNQLSPQVEHKPFSCAEDAIIIEAHAQHGNKWATIARLLPGRTDNAIKNHWNSTLRRRSLHQQQIQHEDDEHEEDRRPDRSEEEEEEEEDEAGVATPAISSRKRASVDAAAEDGSSKRPNLISFDIASRSSAFSSYTKPVDPAPAPPPSTRSTSDTVCLSLSLPGSNPSNTDARVRGSNPVRDTGVAVTGSIPAPSPRARAEESPAWAPPSGFLRADEAMDLVNAAIRAAVAQVLAPPILPEPIDARIDSNKALAAMLKQMVAKEVHNYISSVQEQQQQQHLHRRHHFFGHRSAAAAATSAMPPPPRSVS</sequence>
<reference evidence="10" key="1">
    <citation type="submission" date="2019-07" db="EMBL/GenBank/DDBJ databases">
        <authorList>
            <person name="Jiang C.-K."/>
            <person name="Rao G.-Y."/>
        </authorList>
    </citation>
    <scope>NUCLEOTIDE SEQUENCE</scope>
    <source>
        <strain evidence="10">Chongqing</strain>
    </source>
</reference>
<dbReference type="PANTHER" id="PTHR45614:SF25">
    <property type="entry name" value="MYB PROTEIN"/>
    <property type="match status" value="1"/>
</dbReference>
<organism evidence="10">
    <name type="scientific">Selaginella moellendorffii</name>
    <name type="common">Spikemoss</name>
    <dbReference type="NCBI Taxonomy" id="88036"/>
    <lineage>
        <taxon>Eukaryota</taxon>
        <taxon>Viridiplantae</taxon>
        <taxon>Streptophyta</taxon>
        <taxon>Embryophyta</taxon>
        <taxon>Tracheophyta</taxon>
        <taxon>Lycopodiopsida</taxon>
        <taxon>Selaginellales</taxon>
        <taxon>Selaginellaceae</taxon>
        <taxon>Selaginella</taxon>
    </lineage>
</organism>
<dbReference type="InterPro" id="IPR009057">
    <property type="entry name" value="Homeodomain-like_sf"/>
</dbReference>
<name>A0A6G8MWI7_SELML</name>
<dbReference type="Gene3D" id="1.10.10.60">
    <property type="entry name" value="Homeodomain-like"/>
    <property type="match status" value="2"/>
</dbReference>
<dbReference type="PROSITE" id="PS51294">
    <property type="entry name" value="HTH_MYB"/>
    <property type="match status" value="2"/>
</dbReference>
<dbReference type="GO" id="GO:0003677">
    <property type="term" value="F:DNA binding"/>
    <property type="evidence" value="ECO:0007669"/>
    <property type="project" value="UniProtKB-KW"/>
</dbReference>
<dbReference type="Pfam" id="PF00249">
    <property type="entry name" value="Myb_DNA-binding"/>
    <property type="match status" value="2"/>
</dbReference>